<dbReference type="AlphaFoldDB" id="A0A6A4W0H5"/>
<dbReference type="OrthoDB" id="10567457at2759"/>
<evidence type="ECO:0000313" key="3">
    <source>
        <dbReference type="Proteomes" id="UP000440578"/>
    </source>
</evidence>
<keyword evidence="1" id="KW-0812">Transmembrane</keyword>
<evidence type="ECO:0000313" key="2">
    <source>
        <dbReference type="EMBL" id="KAF0295281.1"/>
    </source>
</evidence>
<name>A0A6A4W0H5_AMPAM</name>
<protein>
    <submittedName>
        <fullName evidence="2">Uncharacterized protein</fullName>
    </submittedName>
</protein>
<organism evidence="2 3">
    <name type="scientific">Amphibalanus amphitrite</name>
    <name type="common">Striped barnacle</name>
    <name type="synonym">Balanus amphitrite</name>
    <dbReference type="NCBI Taxonomy" id="1232801"/>
    <lineage>
        <taxon>Eukaryota</taxon>
        <taxon>Metazoa</taxon>
        <taxon>Ecdysozoa</taxon>
        <taxon>Arthropoda</taxon>
        <taxon>Crustacea</taxon>
        <taxon>Multicrustacea</taxon>
        <taxon>Cirripedia</taxon>
        <taxon>Thoracica</taxon>
        <taxon>Thoracicalcarea</taxon>
        <taxon>Balanomorpha</taxon>
        <taxon>Balanoidea</taxon>
        <taxon>Balanidae</taxon>
        <taxon>Amphibalaninae</taxon>
        <taxon>Amphibalanus</taxon>
    </lineage>
</organism>
<keyword evidence="1" id="KW-1133">Transmembrane helix</keyword>
<sequence>MPAIDREYRELFLFPVRFLRPGARRSVEDYRVGRTLGERTQARTLLVLVLVAMLVASEAAPQRRFFGGRRRFNNNRRRFQRPSSFVNRFRPNRFNNFNNGGFNSGGSNTQANANVIQGQQGNTGITQVNANVVNQNQNNPNGVSLSGGIALASNLQLNSPFGNINLSNAQAQTVNQGQSFGNFFQRG</sequence>
<proteinExistence type="predicted"/>
<reference evidence="2 3" key="1">
    <citation type="submission" date="2019-07" db="EMBL/GenBank/DDBJ databases">
        <title>Draft genome assembly of a fouling barnacle, Amphibalanus amphitrite (Darwin, 1854): The first reference genome for Thecostraca.</title>
        <authorList>
            <person name="Kim W."/>
        </authorList>
    </citation>
    <scope>NUCLEOTIDE SEQUENCE [LARGE SCALE GENOMIC DNA]</scope>
    <source>
        <strain evidence="2">SNU_AA5</strain>
        <tissue evidence="2">Soma without cirri and trophi</tissue>
    </source>
</reference>
<keyword evidence="3" id="KW-1185">Reference proteome</keyword>
<dbReference type="Proteomes" id="UP000440578">
    <property type="component" value="Unassembled WGS sequence"/>
</dbReference>
<dbReference type="EMBL" id="VIIS01001629">
    <property type="protein sequence ID" value="KAF0295281.1"/>
    <property type="molecule type" value="Genomic_DNA"/>
</dbReference>
<gene>
    <name evidence="2" type="ORF">FJT64_007170</name>
</gene>
<feature type="transmembrane region" description="Helical" evidence="1">
    <location>
        <begin position="42"/>
        <end position="61"/>
    </location>
</feature>
<accession>A0A6A4W0H5</accession>
<keyword evidence="1" id="KW-0472">Membrane</keyword>
<evidence type="ECO:0000256" key="1">
    <source>
        <dbReference type="SAM" id="Phobius"/>
    </source>
</evidence>
<comment type="caution">
    <text evidence="2">The sequence shown here is derived from an EMBL/GenBank/DDBJ whole genome shotgun (WGS) entry which is preliminary data.</text>
</comment>